<gene>
    <name evidence="1" type="ORF">V6255_10825</name>
</gene>
<dbReference type="SUPFAM" id="SSF53756">
    <property type="entry name" value="UDP-Glycosyltransferase/glycogen phosphorylase"/>
    <property type="match status" value="1"/>
</dbReference>
<comment type="caution">
    <text evidence="1">The sequence shown here is derived from an EMBL/GenBank/DDBJ whole genome shotgun (WGS) entry which is preliminary data.</text>
</comment>
<proteinExistence type="predicted"/>
<dbReference type="EMBL" id="JBAKBA010000023">
    <property type="protein sequence ID" value="MEL0659631.1"/>
    <property type="molecule type" value="Genomic_DNA"/>
</dbReference>
<dbReference type="PIRSF" id="PIRSF028458">
    <property type="entry name" value="UCP028458_glyceroPtfrase"/>
    <property type="match status" value="1"/>
</dbReference>
<dbReference type="InterPro" id="IPR007554">
    <property type="entry name" value="Glycerophosphate_synth"/>
</dbReference>
<organism evidence="1 2">
    <name type="scientific">Psychromonas arctica</name>
    <dbReference type="NCBI Taxonomy" id="168275"/>
    <lineage>
        <taxon>Bacteria</taxon>
        <taxon>Pseudomonadati</taxon>
        <taxon>Pseudomonadota</taxon>
        <taxon>Gammaproteobacteria</taxon>
        <taxon>Alteromonadales</taxon>
        <taxon>Psychromonadaceae</taxon>
        <taxon>Psychromonas</taxon>
    </lineage>
</organism>
<reference evidence="1 2" key="1">
    <citation type="submission" date="2024-02" db="EMBL/GenBank/DDBJ databases">
        <title>Bacteria isolated from the canopy kelp, Nereocystis luetkeana.</title>
        <authorList>
            <person name="Pfister C.A."/>
            <person name="Younker I.T."/>
            <person name="Light S.H."/>
        </authorList>
    </citation>
    <scope>NUCLEOTIDE SEQUENCE [LARGE SCALE GENOMIC DNA]</scope>
    <source>
        <strain evidence="1 2">TI.2.07</strain>
    </source>
</reference>
<dbReference type="Pfam" id="PF04464">
    <property type="entry name" value="Glyphos_transf"/>
    <property type="match status" value="1"/>
</dbReference>
<sequence length="349" mass="40527">MLPQKYLMYISQNYAYAMLRPIQAEIHERGDSVRWFLEGNEVSAKYLVSDEIQLNSVEEVNEWGADFVLAPGNVVPSFISGLKVALFHGFNSGKRGNDAHFKIRQCFDMYCTQGPNTTERFLTLSKQYQTFTVKETGWAMLDPLFTKIDPNPYFIETDDRPTLLFCSTFSEESSYAAELFPAIKKLSKLSSYRWLVQFHPKMPIEIVEKYKAIQNENLQFIETDDVIPLLQAADLMICDTSSIMIMFLLQKKPVIAYKNKTTNDSYIHIDTIDDIEKSIKIALDRSEDRLHKIEHYCSQTHPYDDGQSSQRVIDACQLLQKDGIENIKPKPLNLIRQFKLRKKLKYWKI</sequence>
<name>A0ABU9HDG4_9GAMM</name>
<dbReference type="InterPro" id="IPR016886">
    <property type="entry name" value="UCP028458_glyceroPtfrase"/>
</dbReference>
<protein>
    <submittedName>
        <fullName evidence="1">CDP-glycerol glycerophosphotransferase family protein</fullName>
    </submittedName>
</protein>
<keyword evidence="2" id="KW-1185">Reference proteome</keyword>
<dbReference type="Proteomes" id="UP001366060">
    <property type="component" value="Unassembled WGS sequence"/>
</dbReference>
<evidence type="ECO:0000313" key="1">
    <source>
        <dbReference type="EMBL" id="MEL0659631.1"/>
    </source>
</evidence>
<dbReference type="Gene3D" id="3.40.50.12580">
    <property type="match status" value="1"/>
</dbReference>
<evidence type="ECO:0000313" key="2">
    <source>
        <dbReference type="Proteomes" id="UP001366060"/>
    </source>
</evidence>
<accession>A0ABU9HDG4</accession>
<dbReference type="RefSeq" id="WP_341628171.1">
    <property type="nucleotide sequence ID" value="NZ_JBAKBA010000023.1"/>
</dbReference>
<dbReference type="InterPro" id="IPR043148">
    <property type="entry name" value="TagF_C"/>
</dbReference>